<feature type="region of interest" description="Disordered" evidence="1">
    <location>
        <begin position="129"/>
        <end position="152"/>
    </location>
</feature>
<evidence type="ECO:0000313" key="2">
    <source>
        <dbReference type="EMBL" id="ELR05384.1"/>
    </source>
</evidence>
<name>L8FXU0_PSED2</name>
<accession>L8FXU0</accession>
<evidence type="ECO:0000256" key="1">
    <source>
        <dbReference type="SAM" id="MobiDB-lite"/>
    </source>
</evidence>
<dbReference type="HOGENOM" id="CLU_1723174_0_0_1"/>
<protein>
    <submittedName>
        <fullName evidence="2">Uncharacterized protein</fullName>
    </submittedName>
</protein>
<reference evidence="3" key="1">
    <citation type="submission" date="2010-09" db="EMBL/GenBank/DDBJ databases">
        <title>The genome sequence of Geomyces destructans 20631-21.</title>
        <authorList>
            <consortium name="The Broad Institute Genome Sequencing Platform"/>
            <person name="Cuomo C.A."/>
            <person name="Blehert D.S."/>
            <person name="Lorch J.M."/>
            <person name="Young S.K."/>
            <person name="Zeng Q."/>
            <person name="Gargeya S."/>
            <person name="Fitzgerald M."/>
            <person name="Haas B."/>
            <person name="Abouelleil A."/>
            <person name="Alvarado L."/>
            <person name="Arachchi H.M."/>
            <person name="Berlin A."/>
            <person name="Brown A."/>
            <person name="Chapman S.B."/>
            <person name="Chen Z."/>
            <person name="Dunbar C."/>
            <person name="Freedman E."/>
            <person name="Gearin G."/>
            <person name="Gellesch M."/>
            <person name="Goldberg J."/>
            <person name="Griggs A."/>
            <person name="Gujja S."/>
            <person name="Heiman D."/>
            <person name="Howarth C."/>
            <person name="Larson L."/>
            <person name="Lui A."/>
            <person name="MacDonald P.J.P."/>
            <person name="Montmayeur A."/>
            <person name="Murphy C."/>
            <person name="Neiman D."/>
            <person name="Pearson M."/>
            <person name="Priest M."/>
            <person name="Roberts A."/>
            <person name="Saif S."/>
            <person name="Shea T."/>
            <person name="Shenoy N."/>
            <person name="Sisk P."/>
            <person name="Stolte C."/>
            <person name="Sykes S."/>
            <person name="Wortman J."/>
            <person name="Nusbaum C."/>
            <person name="Birren B."/>
        </authorList>
    </citation>
    <scope>NUCLEOTIDE SEQUENCE [LARGE SCALE GENOMIC DNA]</scope>
    <source>
        <strain evidence="3">ATCC MYA-4855 / 20631-21</strain>
    </source>
</reference>
<dbReference type="Proteomes" id="UP000011064">
    <property type="component" value="Unassembled WGS sequence"/>
</dbReference>
<keyword evidence="3" id="KW-1185">Reference proteome</keyword>
<dbReference type="VEuPathDB" id="FungiDB:GMDG_07367"/>
<feature type="compositionally biased region" description="Polar residues" evidence="1">
    <location>
        <begin position="130"/>
        <end position="144"/>
    </location>
</feature>
<dbReference type="AlphaFoldDB" id="L8FXU0"/>
<evidence type="ECO:0000313" key="3">
    <source>
        <dbReference type="Proteomes" id="UP000011064"/>
    </source>
</evidence>
<gene>
    <name evidence="2" type="ORF">GMDG_07367</name>
</gene>
<sequence length="152" mass="16886">MHGGCDASILTMMHQNLRLTRHGSYVAAAGSVGGCARSVGLENINRATHVRLRGCRLAKYDGDRNMMRKRAASDSDDLPRRGCWETMMIQSSDCCSYCTLQYQHSIETEGKGKPRACKRPYLSSCPRRISISQPRAKTSCLNPSPQHPKATR</sequence>
<proteinExistence type="predicted"/>
<organism evidence="2 3">
    <name type="scientific">Pseudogymnoascus destructans (strain ATCC MYA-4855 / 20631-21)</name>
    <name type="common">Bat white-nose syndrome fungus</name>
    <name type="synonym">Geomyces destructans</name>
    <dbReference type="NCBI Taxonomy" id="658429"/>
    <lineage>
        <taxon>Eukaryota</taxon>
        <taxon>Fungi</taxon>
        <taxon>Dikarya</taxon>
        <taxon>Ascomycota</taxon>
        <taxon>Pezizomycotina</taxon>
        <taxon>Leotiomycetes</taxon>
        <taxon>Thelebolales</taxon>
        <taxon>Thelebolaceae</taxon>
        <taxon>Pseudogymnoascus</taxon>
    </lineage>
</organism>
<dbReference type="EMBL" id="GL573386">
    <property type="protein sequence ID" value="ELR05384.1"/>
    <property type="molecule type" value="Genomic_DNA"/>
</dbReference>
<dbReference type="InParanoid" id="L8FXU0"/>